<name>A0A6A1TQP8_NEOGA</name>
<proteinExistence type="predicted"/>
<organism evidence="1 2">
    <name type="scientific">Neorhizobium galegae</name>
    <name type="common">Rhizobium galegae</name>
    <dbReference type="NCBI Taxonomy" id="399"/>
    <lineage>
        <taxon>Bacteria</taxon>
        <taxon>Pseudomonadati</taxon>
        <taxon>Pseudomonadota</taxon>
        <taxon>Alphaproteobacteria</taxon>
        <taxon>Hyphomicrobiales</taxon>
        <taxon>Rhizobiaceae</taxon>
        <taxon>Rhizobium/Agrobacterium group</taxon>
        <taxon>Neorhizobium</taxon>
    </lineage>
</organism>
<evidence type="ECO:0000313" key="2">
    <source>
        <dbReference type="Proteomes" id="UP000386575"/>
    </source>
</evidence>
<dbReference type="EMBL" id="VZUL01000002">
    <property type="protein sequence ID" value="KAB1086490.1"/>
    <property type="molecule type" value="Genomic_DNA"/>
</dbReference>
<reference evidence="1 2" key="1">
    <citation type="submission" date="2019-09" db="EMBL/GenBank/DDBJ databases">
        <title>Genome sequencing of Ng87 strain.</title>
        <authorList>
            <person name="Karasev E.S."/>
            <person name="Andronov E."/>
        </authorList>
    </citation>
    <scope>NUCLEOTIDE SEQUENCE [LARGE SCALE GENOMIC DNA]</scope>
    <source>
        <strain evidence="1 2">Ng87</strain>
    </source>
</reference>
<dbReference type="Proteomes" id="UP000386575">
    <property type="component" value="Unassembled WGS sequence"/>
</dbReference>
<dbReference type="InterPro" id="IPR006521">
    <property type="entry name" value="Tail_protein_I"/>
</dbReference>
<gene>
    <name evidence="1" type="ORF">F4V91_08640</name>
</gene>
<dbReference type="Pfam" id="PF09684">
    <property type="entry name" value="Tail_P2_I"/>
    <property type="match status" value="1"/>
</dbReference>
<comment type="caution">
    <text evidence="1">The sequence shown here is derived from an EMBL/GenBank/DDBJ whole genome shotgun (WGS) entry which is preliminary data.</text>
</comment>
<dbReference type="AlphaFoldDB" id="A0A6A1TQP8"/>
<protein>
    <recommendedName>
        <fullName evidence="3">Phage tail protein</fullName>
    </recommendedName>
</protein>
<evidence type="ECO:0000313" key="1">
    <source>
        <dbReference type="EMBL" id="KAB1086490.1"/>
    </source>
</evidence>
<accession>A0A6A1TQP8</accession>
<sequence>MAVTFSTVLPSTSTTVFEYTLEHATDFADEVSPAIQEIHGIKYARPLNVTVAPWLVHEYGLGPISQFFDTIEETIDEGRPWQHLRGTPAAVTTALGWLDYDSIFIEDQVRGRRRWHLYQIGMGELPGADEVNRLMSAEYLAGLSDPARSYFWRGYHGYDVRGHVYGRSRWGRSMWGDSSGVRLPGGKVKWSHGRSHLVDATAEAGKAADLAVSYTDGDPLTWLPTITWAAPGVTWEGVTDARVLKSWLMRQKTAYIGVFDADGDAIGYAAVLREVRDITDYEDVSDTVELVYEASIAFGAASGDAASVAVVFGGQSTANKPAKPWLSPAEIDFPDGDIHVGTTAAVFSFQRTIRERVVIHLTI</sequence>
<evidence type="ECO:0008006" key="3">
    <source>
        <dbReference type="Google" id="ProtNLM"/>
    </source>
</evidence>